<dbReference type="GO" id="GO:0005737">
    <property type="term" value="C:cytoplasm"/>
    <property type="evidence" value="ECO:0007669"/>
    <property type="project" value="TreeGrafter"/>
</dbReference>
<accession>A0A8J2SAA5</accession>
<dbReference type="Proteomes" id="UP000789595">
    <property type="component" value="Unassembled WGS sequence"/>
</dbReference>
<feature type="coiled-coil region" evidence="1">
    <location>
        <begin position="459"/>
        <end position="486"/>
    </location>
</feature>
<name>A0A8J2SAA5_9STRA</name>
<dbReference type="GO" id="GO:0030705">
    <property type="term" value="P:cytoskeleton-dependent intracellular transport"/>
    <property type="evidence" value="ECO:0007669"/>
    <property type="project" value="TreeGrafter"/>
</dbReference>
<dbReference type="InterPro" id="IPR036872">
    <property type="entry name" value="CH_dom_sf"/>
</dbReference>
<evidence type="ECO:0000256" key="1">
    <source>
        <dbReference type="SAM" id="Coils"/>
    </source>
</evidence>
<dbReference type="GO" id="GO:0051959">
    <property type="term" value="F:dynein light intermediate chain binding"/>
    <property type="evidence" value="ECO:0007669"/>
    <property type="project" value="TreeGrafter"/>
</dbReference>
<evidence type="ECO:0000313" key="3">
    <source>
        <dbReference type="EMBL" id="CAH0366456.1"/>
    </source>
</evidence>
<dbReference type="Gene3D" id="1.10.418.10">
    <property type="entry name" value="Calponin-like domain"/>
    <property type="match status" value="1"/>
</dbReference>
<gene>
    <name evidence="3" type="ORF">PECAL_1P29500</name>
</gene>
<evidence type="ECO:0000256" key="2">
    <source>
        <dbReference type="SAM" id="MobiDB-lite"/>
    </source>
</evidence>
<dbReference type="EMBL" id="CAKKNE010000001">
    <property type="protein sequence ID" value="CAH0366456.1"/>
    <property type="molecule type" value="Genomic_DNA"/>
</dbReference>
<dbReference type="PANTHER" id="PTHR18947:SF28">
    <property type="entry name" value="GIRDIN, ISOFORM A"/>
    <property type="match status" value="1"/>
</dbReference>
<keyword evidence="1" id="KW-0175">Coiled coil</keyword>
<feature type="coiled-coil region" evidence="1">
    <location>
        <begin position="145"/>
        <end position="225"/>
    </location>
</feature>
<feature type="coiled-coil region" evidence="1">
    <location>
        <begin position="630"/>
        <end position="664"/>
    </location>
</feature>
<comment type="caution">
    <text evidence="3">The sequence shown here is derived from an EMBL/GenBank/DDBJ whole genome shotgun (WGS) entry which is preliminary data.</text>
</comment>
<dbReference type="SUPFAM" id="SSF116907">
    <property type="entry name" value="Hook domain"/>
    <property type="match status" value="1"/>
</dbReference>
<dbReference type="AlphaFoldDB" id="A0A8J2SAA5"/>
<dbReference type="GO" id="GO:0031122">
    <property type="term" value="P:cytoplasmic microtubule organization"/>
    <property type="evidence" value="ECO:0007669"/>
    <property type="project" value="TreeGrafter"/>
</dbReference>
<dbReference type="PANTHER" id="PTHR18947">
    <property type="entry name" value="HOOK PROTEINS"/>
    <property type="match status" value="1"/>
</dbReference>
<sequence length="678" mass="76303">MASHQTLEALAAWARTFEGSENATTTSLSKDLATAFSIISETPCTPHNLLRRLKRWYAQELSRDVSSLIDEASDDVVKQASLVLGAAVQGSQREHHITIIMGLDDTVQSELMILVQSIMNTTAQAPSCSVDDVHEEDRWASMQEIARLKDEKTQLHEKNNEALEKERRKSELSLQARDEALQAKSAAEKTLEKVRSTLRACELREERCQREKLELTKKCERLEASLSSSSDAHKTLSDELDVARARARDADAAEARVLKLKKKLDDVNSSQRELQELDEANARHVQEITRLEVLLSSREKRDADVDQLRVEKAALDQRVFDLNKACEDKDEELRRLTLQKEESDAQRRFFEDELASARPAPQSPEQMAPVFEESASELRDRLRDAQRNVARLEAEAEARADSDASEIGSLRDRIADLEFEKAQLQERPPPPPPSPSLDATQRMHALALKDATIADLRKRIESNTDLEELKRRYDEASKAAIRDREAQDATIIDLEKRLASVATERDQIIGDLQRHLAEESTNTLNAVAAQDATIADLRRRLANNTSEGIAERDSIIADLRERIARNASSPAVEDALGDLRQRVAEAQQQTAAELAERDATIAKLTSDREKLETYTKKTLGNVQEKYSVLVQTYKNQIRDKQERISRLEGELERHRRELASSREFSAVTPNGGGGETCV</sequence>
<evidence type="ECO:0000313" key="4">
    <source>
        <dbReference type="Proteomes" id="UP000789595"/>
    </source>
</evidence>
<dbReference type="OrthoDB" id="49395at2759"/>
<reference evidence="3" key="1">
    <citation type="submission" date="2021-11" db="EMBL/GenBank/DDBJ databases">
        <authorList>
            <consortium name="Genoscope - CEA"/>
            <person name="William W."/>
        </authorList>
    </citation>
    <scope>NUCLEOTIDE SEQUENCE</scope>
</reference>
<organism evidence="3 4">
    <name type="scientific">Pelagomonas calceolata</name>
    <dbReference type="NCBI Taxonomy" id="35677"/>
    <lineage>
        <taxon>Eukaryota</taxon>
        <taxon>Sar</taxon>
        <taxon>Stramenopiles</taxon>
        <taxon>Ochrophyta</taxon>
        <taxon>Pelagophyceae</taxon>
        <taxon>Pelagomonadales</taxon>
        <taxon>Pelagomonadaceae</taxon>
        <taxon>Pelagomonas</taxon>
    </lineage>
</organism>
<feature type="region of interest" description="Disordered" evidence="2">
    <location>
        <begin position="355"/>
        <end position="379"/>
    </location>
</feature>
<dbReference type="GO" id="GO:0005815">
    <property type="term" value="C:microtubule organizing center"/>
    <property type="evidence" value="ECO:0007669"/>
    <property type="project" value="TreeGrafter"/>
</dbReference>
<dbReference type="GO" id="GO:0008017">
    <property type="term" value="F:microtubule binding"/>
    <property type="evidence" value="ECO:0007669"/>
    <property type="project" value="TreeGrafter"/>
</dbReference>
<proteinExistence type="predicted"/>
<feature type="coiled-coil region" evidence="1">
    <location>
        <begin position="250"/>
        <end position="294"/>
    </location>
</feature>
<keyword evidence="4" id="KW-1185">Reference proteome</keyword>
<protein>
    <recommendedName>
        <fullName evidence="5">Hook C-terminal domain-containing protein</fullName>
    </recommendedName>
</protein>
<evidence type="ECO:0008006" key="5">
    <source>
        <dbReference type="Google" id="ProtNLM"/>
    </source>
</evidence>